<evidence type="ECO:0000256" key="3">
    <source>
        <dbReference type="ARBA" id="ARBA00023125"/>
    </source>
</evidence>
<accession>A0A381X217</accession>
<dbReference type="HAMAP" id="MF_00031">
    <property type="entry name" value="DNA_HJ_migration_RuvA"/>
    <property type="match status" value="1"/>
</dbReference>
<sequence>MIVGVHGTLETTGPDWVHIRVGGVTLQVSVPGNSVSSLGALGSQVTLHTYLRIRDEEPVLYGFTDAASLGLFGMLTAVSGVGPRTALALLSTLDPARLQTAIVTGDTAALSSAQGVGNRTANRIVLDLKGKLEDAEFAEITFSENADGQVIAALTALGYSPAEARAAAAAPAVTAETEVDDRIRVALQQFATRS</sequence>
<feature type="domain" description="Holliday junction DNA helicase RuvA C-terminal" evidence="6">
    <location>
        <begin position="148"/>
        <end position="189"/>
    </location>
</feature>
<dbReference type="GO" id="GO:0009379">
    <property type="term" value="C:Holliday junction helicase complex"/>
    <property type="evidence" value="ECO:0007669"/>
    <property type="project" value="InterPro"/>
</dbReference>
<evidence type="ECO:0000256" key="2">
    <source>
        <dbReference type="ARBA" id="ARBA00022763"/>
    </source>
</evidence>
<name>A0A381X217_9ZZZZ</name>
<dbReference type="NCBIfam" id="TIGR00084">
    <property type="entry name" value="ruvA"/>
    <property type="match status" value="1"/>
</dbReference>
<dbReference type="EMBL" id="UINC01013492">
    <property type="protein sequence ID" value="SVA58253.1"/>
    <property type="molecule type" value="Genomic_DNA"/>
</dbReference>
<keyword evidence="1" id="KW-0963">Cytoplasm</keyword>
<dbReference type="SUPFAM" id="SSF46929">
    <property type="entry name" value="DNA helicase RuvA subunit, C-terminal domain"/>
    <property type="match status" value="1"/>
</dbReference>
<dbReference type="Gene3D" id="1.10.150.20">
    <property type="entry name" value="5' to 3' exonuclease, C-terminal subdomain"/>
    <property type="match status" value="1"/>
</dbReference>
<dbReference type="GO" id="GO:0003677">
    <property type="term" value="F:DNA binding"/>
    <property type="evidence" value="ECO:0007669"/>
    <property type="project" value="UniProtKB-KW"/>
</dbReference>
<dbReference type="InterPro" id="IPR010994">
    <property type="entry name" value="RuvA_2-like"/>
</dbReference>
<protein>
    <recommendedName>
        <fullName evidence="8">DNA helicase Holliday junction RuvA type domain-containing protein</fullName>
    </recommendedName>
</protein>
<keyword evidence="2" id="KW-0227">DNA damage</keyword>
<feature type="domain" description="DNA helicase Holliday junction RuvA type" evidence="5">
    <location>
        <begin position="1"/>
        <end position="62"/>
    </location>
</feature>
<keyword evidence="3" id="KW-0238">DNA-binding</keyword>
<dbReference type="InterPro" id="IPR000085">
    <property type="entry name" value="RuvA"/>
</dbReference>
<dbReference type="GO" id="GO:0009378">
    <property type="term" value="F:four-way junction helicase activity"/>
    <property type="evidence" value="ECO:0007669"/>
    <property type="project" value="InterPro"/>
</dbReference>
<dbReference type="GO" id="GO:0006310">
    <property type="term" value="P:DNA recombination"/>
    <property type="evidence" value="ECO:0007669"/>
    <property type="project" value="InterPro"/>
</dbReference>
<dbReference type="Pfam" id="PF07499">
    <property type="entry name" value="RuvA_C"/>
    <property type="match status" value="1"/>
</dbReference>
<dbReference type="InterPro" id="IPR011114">
    <property type="entry name" value="RuvA_C"/>
</dbReference>
<evidence type="ECO:0008006" key="8">
    <source>
        <dbReference type="Google" id="ProtNLM"/>
    </source>
</evidence>
<evidence type="ECO:0000256" key="4">
    <source>
        <dbReference type="ARBA" id="ARBA00023204"/>
    </source>
</evidence>
<evidence type="ECO:0000313" key="7">
    <source>
        <dbReference type="EMBL" id="SVA58253.1"/>
    </source>
</evidence>
<reference evidence="7" key="1">
    <citation type="submission" date="2018-05" db="EMBL/GenBank/DDBJ databases">
        <authorList>
            <person name="Lanie J.A."/>
            <person name="Ng W.-L."/>
            <person name="Kazmierczak K.M."/>
            <person name="Andrzejewski T.M."/>
            <person name="Davidsen T.M."/>
            <person name="Wayne K.J."/>
            <person name="Tettelin H."/>
            <person name="Glass J.I."/>
            <person name="Rusch D."/>
            <person name="Podicherti R."/>
            <person name="Tsui H.-C.T."/>
            <person name="Winkler M.E."/>
        </authorList>
    </citation>
    <scope>NUCLEOTIDE SEQUENCE</scope>
</reference>
<proteinExistence type="inferred from homology"/>
<dbReference type="SUPFAM" id="SSF50249">
    <property type="entry name" value="Nucleic acid-binding proteins"/>
    <property type="match status" value="1"/>
</dbReference>
<organism evidence="7">
    <name type="scientific">marine metagenome</name>
    <dbReference type="NCBI Taxonomy" id="408172"/>
    <lineage>
        <taxon>unclassified sequences</taxon>
        <taxon>metagenomes</taxon>
        <taxon>ecological metagenomes</taxon>
    </lineage>
</organism>
<dbReference type="Pfam" id="PF01330">
    <property type="entry name" value="RuvA_N"/>
    <property type="match status" value="1"/>
</dbReference>
<dbReference type="Gene3D" id="1.10.8.10">
    <property type="entry name" value="DNA helicase RuvA subunit, C-terminal domain"/>
    <property type="match status" value="1"/>
</dbReference>
<dbReference type="AlphaFoldDB" id="A0A381X217"/>
<dbReference type="Pfam" id="PF14520">
    <property type="entry name" value="HHH_5"/>
    <property type="match status" value="1"/>
</dbReference>
<keyword evidence="4" id="KW-0234">DNA repair</keyword>
<gene>
    <name evidence="7" type="ORF">METZ01_LOCUS111107</name>
</gene>
<dbReference type="Gene3D" id="2.40.50.140">
    <property type="entry name" value="Nucleic acid-binding proteins"/>
    <property type="match status" value="1"/>
</dbReference>
<dbReference type="GO" id="GO:0005524">
    <property type="term" value="F:ATP binding"/>
    <property type="evidence" value="ECO:0007669"/>
    <property type="project" value="InterPro"/>
</dbReference>
<dbReference type="InterPro" id="IPR036267">
    <property type="entry name" value="RuvA_C_sf"/>
</dbReference>
<dbReference type="GO" id="GO:0006281">
    <property type="term" value="P:DNA repair"/>
    <property type="evidence" value="ECO:0007669"/>
    <property type="project" value="UniProtKB-KW"/>
</dbReference>
<dbReference type="InterPro" id="IPR013849">
    <property type="entry name" value="DNA_helicase_Holl-junc_RuvA_I"/>
</dbReference>
<dbReference type="InterPro" id="IPR012340">
    <property type="entry name" value="NA-bd_OB-fold"/>
</dbReference>
<evidence type="ECO:0000259" key="6">
    <source>
        <dbReference type="Pfam" id="PF07499"/>
    </source>
</evidence>
<dbReference type="SUPFAM" id="SSF47781">
    <property type="entry name" value="RuvA domain 2-like"/>
    <property type="match status" value="1"/>
</dbReference>
<evidence type="ECO:0000256" key="1">
    <source>
        <dbReference type="ARBA" id="ARBA00022490"/>
    </source>
</evidence>
<evidence type="ECO:0000259" key="5">
    <source>
        <dbReference type="Pfam" id="PF01330"/>
    </source>
</evidence>